<evidence type="ECO:0000313" key="2">
    <source>
        <dbReference type="Proteomes" id="UP000178606"/>
    </source>
</evidence>
<name>A0A1F6CLH8_HANXR</name>
<protein>
    <submittedName>
        <fullName evidence="1">Uncharacterized protein</fullName>
    </submittedName>
</protein>
<gene>
    <name evidence="1" type="ORF">A3F84_02665</name>
</gene>
<dbReference type="EMBL" id="MFKF01000214">
    <property type="protein sequence ID" value="OGG50106.1"/>
    <property type="molecule type" value="Genomic_DNA"/>
</dbReference>
<accession>A0A1F6CLH8</accession>
<comment type="caution">
    <text evidence="1">The sequence shown here is derived from an EMBL/GenBank/DDBJ whole genome shotgun (WGS) entry which is preliminary data.</text>
</comment>
<organism evidence="1 2">
    <name type="scientific">Handelsmanbacteria sp. (strain RIFCSPLOWO2_12_FULL_64_10)</name>
    <dbReference type="NCBI Taxonomy" id="1817868"/>
    <lineage>
        <taxon>Bacteria</taxon>
        <taxon>Candidatus Handelsmaniibacteriota</taxon>
    </lineage>
</organism>
<proteinExistence type="predicted"/>
<dbReference type="AlphaFoldDB" id="A0A1F6CLH8"/>
<sequence>MTTFYMKSEGLDGVPILHIRRLDAQGNYILGQANVEHLGIYHPGWVRCQHTFQTLPGTVRGELMLHVVYGKLQGKIWIDDLSIRELPQPEQVPVQGRVSPGRDGGELQAEWGGVRLDATIRGLSDRIAVEGVLRDTTGKDRCVQLTWRLPLAARGWRWYTGLDSFHVIEPGGAYTNAAEIGRDTNRYISPWPYSSLDGPEVGLSLGAPMDHPSVYRMCYDEEGYYTIRIDFGLSPDTKKFPGQARFALVLSRHDPRWGMRAAAKRYFTMSPQFFEARTRPGATAQTALIAQIRGLDDFGVMYGDRHGGDVRWIKSTHDAGMYAMSYNEPWMWRSRFGPMAQVALPLAEEIVAREQRDIDAWDRNDTSDYWGTSRAYSVRAFLNSVFHDESGQPVMNGTRTYSAGRVVEWLTSADPEIVGSYGDPNRGMLSWTYEYEKDAEGARRLGGVASGIRYDSLEEWAHLGAENFRREHFAFADLPLTFSYRTGRPCQLGYFCALEYMTFVRREMLRQNGITYANGAVSVPWFAHLLDGISREGWSPEMRGYQRIRMLMYRKTCGDWGGIRWRLSDAEIERRLNTCLTYAWWPGIDGAPQETFDRKRPIFKKYIPALRALAQAGWEPVTHAVAKPEGAVIERFGGEGGRRLFFTVRNPEQGPQDISVTVDVRALGLPADRLRVLDALAGEEIAPLKGDEAGERSFSLKVPAQTTAALEVKDRE</sequence>
<reference evidence="1 2" key="1">
    <citation type="journal article" date="2016" name="Nat. Commun.">
        <title>Thousands of microbial genomes shed light on interconnected biogeochemical processes in an aquifer system.</title>
        <authorList>
            <person name="Anantharaman K."/>
            <person name="Brown C.T."/>
            <person name="Hug L.A."/>
            <person name="Sharon I."/>
            <person name="Castelle C.J."/>
            <person name="Probst A.J."/>
            <person name="Thomas B.C."/>
            <person name="Singh A."/>
            <person name="Wilkins M.J."/>
            <person name="Karaoz U."/>
            <person name="Brodie E.L."/>
            <person name="Williams K.H."/>
            <person name="Hubbard S.S."/>
            <person name="Banfield J.F."/>
        </authorList>
    </citation>
    <scope>NUCLEOTIDE SEQUENCE [LARGE SCALE GENOMIC DNA]</scope>
    <source>
        <strain evidence="2">RIFCSPLOWO2_12_FULL_64_10</strain>
    </source>
</reference>
<evidence type="ECO:0000313" key="1">
    <source>
        <dbReference type="EMBL" id="OGG50106.1"/>
    </source>
</evidence>
<dbReference type="Proteomes" id="UP000178606">
    <property type="component" value="Unassembled WGS sequence"/>
</dbReference>